<dbReference type="GeneID" id="75008764"/>
<sequence>MRSNRLLVGALLTTVGVTLAACGGGATVEDSGTNTSIAPLTREAKSSESTSAKSSASETTSAQDSGSAPNGGGRVDESFKDGAGQEITAKPTPGESFSAKEKAFLDTLTKGGVNIAGVENQMIGAAGVVCQGNSQSLSPATVQAVAGQLLEQQRSKLSFDELTKLIDSSARSAYC</sequence>
<organism evidence="3 4">
    <name type="scientific">Corynebacterium silvaticum</name>
    <dbReference type="NCBI Taxonomy" id="2320431"/>
    <lineage>
        <taxon>Bacteria</taxon>
        <taxon>Bacillati</taxon>
        <taxon>Actinomycetota</taxon>
        <taxon>Actinomycetes</taxon>
        <taxon>Mycobacteriales</taxon>
        <taxon>Corynebacteriaceae</taxon>
        <taxon>Corynebacterium</taxon>
    </lineage>
</organism>
<feature type="chain" id="PRO_5041103844" evidence="2">
    <location>
        <begin position="21"/>
        <end position="175"/>
    </location>
</feature>
<accession>A0A7Y4LHL4</accession>
<gene>
    <name evidence="3" type="ORF">CBE74_11130</name>
</gene>
<keyword evidence="4" id="KW-1185">Reference proteome</keyword>
<evidence type="ECO:0000313" key="4">
    <source>
        <dbReference type="Proteomes" id="UP000195652"/>
    </source>
</evidence>
<evidence type="ECO:0000256" key="2">
    <source>
        <dbReference type="SAM" id="SignalP"/>
    </source>
</evidence>
<dbReference type="PROSITE" id="PS51257">
    <property type="entry name" value="PROKAR_LIPOPROTEIN"/>
    <property type="match status" value="1"/>
</dbReference>
<evidence type="ECO:0000313" key="3">
    <source>
        <dbReference type="EMBL" id="ARU46904.1"/>
    </source>
</evidence>
<protein>
    <submittedName>
        <fullName evidence="3">DUF732 domain-containing protein</fullName>
    </submittedName>
</protein>
<reference evidence="3 4" key="3">
    <citation type="journal article" date="2020" name="Int. J. Syst. Evol. Microbiol.">
        <title>Corynebacterium silvaticum sp. nov., a unique group of NTTB corynebacteria in wild boar and roe deer.</title>
        <authorList>
            <person name="Dangel A."/>
            <person name="Berger A."/>
            <person name="Rau J."/>
            <person name="Eisenberg T."/>
            <person name="Kampfer P."/>
            <person name="Margos G."/>
            <person name="Contzen M."/>
            <person name="Busse H.J."/>
            <person name="Konrad R."/>
            <person name="Peters M."/>
            <person name="Sting R."/>
            <person name="Sing A."/>
        </authorList>
    </citation>
    <scope>NUCLEOTIDE SEQUENCE [LARGE SCALE GENOMIC DNA]</scope>
    <source>
        <strain evidence="3 4">PO100/5</strain>
    </source>
</reference>
<name>A0A7Y4LHL4_9CORY</name>
<reference evidence="3 4" key="4">
    <citation type="journal article" date="2020" name="PLoS ONE">
        <title>Taxonomic classification of strain PO100/5 shows a broader geographic distribution and genetic markers of the recently described Corynebacterium silvaticum.</title>
        <authorList>
            <person name="Viana M.V.C."/>
            <person name="Profeta R."/>
            <person name="da Silva A.L."/>
            <person name="Hurtado R."/>
            <person name="Cerqueira J.C."/>
            <person name="Ribeiro B.F.S."/>
            <person name="Almeida M.O."/>
            <person name="Morais-Rodrigues F."/>
            <person name="Soares S.C."/>
            <person name="Oliveira M."/>
            <person name="Tavares L."/>
            <person name="Figueiredo H."/>
            <person name="Wattam A.R."/>
            <person name="Barh D."/>
            <person name="Ghosh P."/>
            <person name="Silva A."/>
            <person name="Azevedo V."/>
        </authorList>
    </citation>
    <scope>NUCLEOTIDE SEQUENCE [LARGE SCALE GENOMIC DNA]</scope>
    <source>
        <strain evidence="3 4">PO100/5</strain>
    </source>
</reference>
<reference evidence="3 4" key="1">
    <citation type="journal article" date="2014" name="BMC Vet. Res.">
        <title>First report of Corynebacterium pseudotuberculosis from caseous lymphadenitis lesions in Black Alentejano pig (Sus scrofa domesticus).</title>
        <authorList>
            <person name="Oliveira M."/>
            <person name="Barroco C."/>
            <person name="Mottola C."/>
            <person name="Santos R."/>
            <person name="Lemsaddek A."/>
            <person name="Tavares L."/>
            <person name="Semedo-Lemsaddek T."/>
        </authorList>
    </citation>
    <scope>NUCLEOTIDE SEQUENCE [LARGE SCALE GENOMIC DNA]</scope>
    <source>
        <strain evidence="3 4">PO100/5</strain>
    </source>
</reference>
<dbReference type="AlphaFoldDB" id="A0A7Y4LHL4"/>
<feature type="region of interest" description="Disordered" evidence="1">
    <location>
        <begin position="23"/>
        <end position="95"/>
    </location>
</feature>
<reference evidence="3 4" key="2">
    <citation type="journal article" date="2020" name="Antonie Van Leeuwenhoek">
        <title>Phylogenomic characterisation of a novel corynebacterial species pathogenic to animals.</title>
        <authorList>
            <person name="Moller J."/>
            <person name="Musella L."/>
            <person name="Melnikov V."/>
            <person name="Geissdorfer W."/>
            <person name="Burkovski A."/>
            <person name="Sangal V."/>
        </authorList>
    </citation>
    <scope>NUCLEOTIDE SEQUENCE [LARGE SCALE GENOMIC DNA]</scope>
    <source>
        <strain evidence="3 4">PO100/5</strain>
    </source>
</reference>
<dbReference type="KEGG" id="csil:CBE74_11130"/>
<dbReference type="RefSeq" id="WP_087454682.1">
    <property type="nucleotide sequence ID" value="NZ_CP021417.2"/>
</dbReference>
<feature type="signal peptide" evidence="2">
    <location>
        <begin position="1"/>
        <end position="20"/>
    </location>
</feature>
<evidence type="ECO:0000256" key="1">
    <source>
        <dbReference type="SAM" id="MobiDB-lite"/>
    </source>
</evidence>
<dbReference type="OrthoDB" id="4425004at2"/>
<dbReference type="Proteomes" id="UP000195652">
    <property type="component" value="Chromosome"/>
</dbReference>
<dbReference type="EMBL" id="CP021417">
    <property type="protein sequence ID" value="ARU46904.1"/>
    <property type="molecule type" value="Genomic_DNA"/>
</dbReference>
<proteinExistence type="predicted"/>
<feature type="compositionally biased region" description="Low complexity" evidence="1">
    <location>
        <begin position="47"/>
        <end position="62"/>
    </location>
</feature>
<keyword evidence="2" id="KW-0732">Signal</keyword>